<keyword evidence="8" id="KW-0816">Tricarboxylic acid cycle</keyword>
<evidence type="ECO:0000256" key="14">
    <source>
        <dbReference type="ARBA" id="ARBA00023004"/>
    </source>
</evidence>
<keyword evidence="11" id="KW-0479">Metal-binding</keyword>
<evidence type="ECO:0000256" key="2">
    <source>
        <dbReference type="ARBA" id="ARBA00004050"/>
    </source>
</evidence>
<evidence type="ECO:0000256" key="7">
    <source>
        <dbReference type="ARBA" id="ARBA00022448"/>
    </source>
</evidence>
<evidence type="ECO:0000313" key="18">
    <source>
        <dbReference type="Proteomes" id="UP000011820"/>
    </source>
</evidence>
<dbReference type="NCBIfam" id="TIGR02968">
    <property type="entry name" value="succ_dehyd_anc"/>
    <property type="match status" value="1"/>
</dbReference>
<keyword evidence="12" id="KW-0249">Electron transport</keyword>
<comment type="pathway">
    <text evidence="4">Carbohydrate metabolism; tricarboxylic acid cycle.</text>
</comment>
<evidence type="ECO:0000256" key="15">
    <source>
        <dbReference type="ARBA" id="ARBA00023136"/>
    </source>
</evidence>
<evidence type="ECO:0000256" key="4">
    <source>
        <dbReference type="ARBA" id="ARBA00005163"/>
    </source>
</evidence>
<evidence type="ECO:0000256" key="5">
    <source>
        <dbReference type="ARBA" id="ARBA00011558"/>
    </source>
</evidence>
<sequence length="130" mass="14611">MDFDMRSSLGRVRGMGSAKDGTGHFIKQRFTAIANIPFIIFFIAFFIKYGDAPYEQIVSVLSNVAVASIMGLGTISISVHMQLGMQVIIEDYIHYRLLKIMFLFMNSCFVLLLIIFCLFSLLKIAILGTL</sequence>
<feature type="transmembrane region" description="Helical" evidence="16">
    <location>
        <begin position="56"/>
        <end position="79"/>
    </location>
</feature>
<keyword evidence="9" id="KW-0349">Heme</keyword>
<evidence type="ECO:0000256" key="8">
    <source>
        <dbReference type="ARBA" id="ARBA00022532"/>
    </source>
</evidence>
<comment type="cofactor">
    <cofactor evidence="1">
        <name>heme</name>
        <dbReference type="ChEBI" id="CHEBI:30413"/>
    </cofactor>
</comment>
<dbReference type="Proteomes" id="UP000011820">
    <property type="component" value="Chromosome"/>
</dbReference>
<accession>A0ABM5NH89</accession>
<keyword evidence="15 16" id="KW-0472">Membrane</keyword>
<evidence type="ECO:0000256" key="10">
    <source>
        <dbReference type="ARBA" id="ARBA00022692"/>
    </source>
</evidence>
<name>A0ABM5NH89_LIBAS</name>
<gene>
    <name evidence="17" type="ORF">WSI_04550</name>
</gene>
<keyword evidence="18" id="KW-1185">Reference proteome</keyword>
<protein>
    <recommendedName>
        <fullName evidence="6">Succinate dehydrogenase hydrophobic membrane anchor subunit</fullName>
    </recommendedName>
</protein>
<dbReference type="InterPro" id="IPR000701">
    <property type="entry name" value="SuccDH_FuR_B_TM-su"/>
</dbReference>
<dbReference type="Pfam" id="PF01127">
    <property type="entry name" value="Sdh_cyt"/>
    <property type="match status" value="1"/>
</dbReference>
<evidence type="ECO:0000256" key="3">
    <source>
        <dbReference type="ARBA" id="ARBA00004141"/>
    </source>
</evidence>
<evidence type="ECO:0000256" key="12">
    <source>
        <dbReference type="ARBA" id="ARBA00022982"/>
    </source>
</evidence>
<proteinExistence type="predicted"/>
<evidence type="ECO:0000256" key="16">
    <source>
        <dbReference type="SAM" id="Phobius"/>
    </source>
</evidence>
<evidence type="ECO:0000256" key="9">
    <source>
        <dbReference type="ARBA" id="ARBA00022617"/>
    </source>
</evidence>
<feature type="transmembrane region" description="Helical" evidence="16">
    <location>
        <begin position="32"/>
        <end position="50"/>
    </location>
</feature>
<evidence type="ECO:0000256" key="11">
    <source>
        <dbReference type="ARBA" id="ARBA00022723"/>
    </source>
</evidence>
<evidence type="ECO:0000256" key="1">
    <source>
        <dbReference type="ARBA" id="ARBA00001971"/>
    </source>
</evidence>
<keyword evidence="7" id="KW-0813">Transport</keyword>
<evidence type="ECO:0000256" key="6">
    <source>
        <dbReference type="ARBA" id="ARBA00019425"/>
    </source>
</evidence>
<comment type="subcellular location">
    <subcellularLocation>
        <location evidence="3">Membrane</location>
        <topology evidence="3">Multi-pass membrane protein</topology>
    </subcellularLocation>
</comment>
<organism evidence="17 18">
    <name type="scientific">Candidatus Liberibacter asiaticus str. gxpsy</name>
    <dbReference type="NCBI Taxonomy" id="1174529"/>
    <lineage>
        <taxon>Bacteria</taxon>
        <taxon>Pseudomonadati</taxon>
        <taxon>Pseudomonadota</taxon>
        <taxon>Alphaproteobacteria</taxon>
        <taxon>Hyphomicrobiales</taxon>
        <taxon>Rhizobiaceae</taxon>
        <taxon>Liberibacter</taxon>
    </lineage>
</organism>
<comment type="function">
    <text evidence="2">Membrane-anchoring subunit of succinate dehydrogenase (SDH).</text>
</comment>
<evidence type="ECO:0000313" key="17">
    <source>
        <dbReference type="EMBL" id="AGH17278.1"/>
    </source>
</evidence>
<keyword evidence="10 16" id="KW-0812">Transmembrane</keyword>
<dbReference type="EMBL" id="CP004005">
    <property type="protein sequence ID" value="AGH17278.1"/>
    <property type="molecule type" value="Genomic_DNA"/>
</dbReference>
<dbReference type="Gene3D" id="1.20.1300.10">
    <property type="entry name" value="Fumarate reductase/succinate dehydrogenase, transmembrane subunit"/>
    <property type="match status" value="1"/>
</dbReference>
<evidence type="ECO:0000256" key="13">
    <source>
        <dbReference type="ARBA" id="ARBA00022989"/>
    </source>
</evidence>
<dbReference type="SUPFAM" id="SSF81343">
    <property type="entry name" value="Fumarate reductase respiratory complex transmembrane subunits"/>
    <property type="match status" value="1"/>
</dbReference>
<keyword evidence="14" id="KW-0408">Iron</keyword>
<dbReference type="InterPro" id="IPR034804">
    <property type="entry name" value="SQR/QFR_C/D"/>
</dbReference>
<keyword evidence="13 16" id="KW-1133">Transmembrane helix</keyword>
<comment type="subunit">
    <text evidence="5">Part of an enzyme complex containing four subunits: a flavoprotein, an iron-sulfur protein, plus two membrane-anchoring proteins, SdhC and SdhD.</text>
</comment>
<feature type="transmembrane region" description="Helical" evidence="16">
    <location>
        <begin position="100"/>
        <end position="126"/>
    </location>
</feature>
<reference evidence="17 18" key="1">
    <citation type="journal article" date="2013" name="Genome Announc.">
        <title>Complete Genome Sequence of a Chinese Strain of 'Candidatus Liberibacter asiaticus'.</title>
        <authorList>
            <person name="Lin H."/>
            <person name="Han C.S."/>
            <person name="Liu B."/>
            <person name="Lou B."/>
            <person name="Bai X."/>
            <person name="Deng C."/>
            <person name="Civerolo E.L."/>
            <person name="Gupta G."/>
        </authorList>
    </citation>
    <scope>NUCLEOTIDE SEQUENCE [LARGE SCALE GENOMIC DNA]</scope>
    <source>
        <strain evidence="18">gxpsy</strain>
    </source>
</reference>
<dbReference type="InterPro" id="IPR014312">
    <property type="entry name" value="Succ_DH_anchor"/>
</dbReference>